<evidence type="ECO:0000256" key="3">
    <source>
        <dbReference type="ARBA" id="ARBA00023163"/>
    </source>
</evidence>
<dbReference type="Pfam" id="PF00196">
    <property type="entry name" value="GerE"/>
    <property type="match status" value="1"/>
</dbReference>
<keyword evidence="8" id="KW-1185">Reference proteome</keyword>
<dbReference type="InterPro" id="IPR001789">
    <property type="entry name" value="Sig_transdc_resp-reg_receiver"/>
</dbReference>
<dbReference type="PROSITE" id="PS50043">
    <property type="entry name" value="HTH_LUXR_2"/>
    <property type="match status" value="1"/>
</dbReference>
<dbReference type="GO" id="GO:0006355">
    <property type="term" value="P:regulation of DNA-templated transcription"/>
    <property type="evidence" value="ECO:0007669"/>
    <property type="project" value="InterPro"/>
</dbReference>
<evidence type="ECO:0000259" key="6">
    <source>
        <dbReference type="PROSITE" id="PS50110"/>
    </source>
</evidence>
<dbReference type="InterPro" id="IPR011006">
    <property type="entry name" value="CheY-like_superfamily"/>
</dbReference>
<dbReference type="PANTHER" id="PTHR44688:SF16">
    <property type="entry name" value="DNA-BINDING TRANSCRIPTIONAL ACTIVATOR DEVR_DOSR"/>
    <property type="match status" value="1"/>
</dbReference>
<dbReference type="PANTHER" id="PTHR44688">
    <property type="entry name" value="DNA-BINDING TRANSCRIPTIONAL ACTIVATOR DEVR_DOSR"/>
    <property type="match status" value="1"/>
</dbReference>
<dbReference type="Gene3D" id="3.40.50.2300">
    <property type="match status" value="1"/>
</dbReference>
<dbReference type="RefSeq" id="WP_183851982.1">
    <property type="nucleotide sequence ID" value="NZ_JACHOO010000001.1"/>
</dbReference>
<evidence type="ECO:0000313" key="8">
    <source>
        <dbReference type="Proteomes" id="UP000523821"/>
    </source>
</evidence>
<keyword evidence="2" id="KW-0238">DNA-binding</keyword>
<reference evidence="7 8" key="1">
    <citation type="submission" date="2020-08" db="EMBL/GenBank/DDBJ databases">
        <title>Genomic Encyclopedia of Type Strains, Phase IV (KMG-IV): sequencing the most valuable type-strain genomes for metagenomic binning, comparative biology and taxonomic classification.</title>
        <authorList>
            <person name="Goeker M."/>
        </authorList>
    </citation>
    <scope>NUCLEOTIDE SEQUENCE [LARGE SCALE GENOMIC DNA]</scope>
    <source>
        <strain evidence="7 8">DSM 16268</strain>
    </source>
</reference>
<dbReference type="Pfam" id="PF00072">
    <property type="entry name" value="Response_reg"/>
    <property type="match status" value="1"/>
</dbReference>
<dbReference type="GO" id="GO:0000160">
    <property type="term" value="P:phosphorelay signal transduction system"/>
    <property type="evidence" value="ECO:0007669"/>
    <property type="project" value="InterPro"/>
</dbReference>
<name>A0A7W9CTR1_9HYPH</name>
<protein>
    <submittedName>
        <fullName evidence="7">FixJ family two-component response regulator</fullName>
    </submittedName>
</protein>
<dbReference type="CDD" id="cd06170">
    <property type="entry name" value="LuxR_C_like"/>
    <property type="match status" value="1"/>
</dbReference>
<dbReference type="PRINTS" id="PR00038">
    <property type="entry name" value="HTHLUXR"/>
</dbReference>
<evidence type="ECO:0000256" key="2">
    <source>
        <dbReference type="ARBA" id="ARBA00023125"/>
    </source>
</evidence>
<dbReference type="InterPro" id="IPR036388">
    <property type="entry name" value="WH-like_DNA-bd_sf"/>
</dbReference>
<feature type="domain" description="Response regulatory" evidence="6">
    <location>
        <begin position="5"/>
        <end position="119"/>
    </location>
</feature>
<dbReference type="GO" id="GO:0003677">
    <property type="term" value="F:DNA binding"/>
    <property type="evidence" value="ECO:0007669"/>
    <property type="project" value="UniProtKB-KW"/>
</dbReference>
<evidence type="ECO:0000256" key="4">
    <source>
        <dbReference type="PROSITE-ProRule" id="PRU00169"/>
    </source>
</evidence>
<dbReference type="InterPro" id="IPR000792">
    <property type="entry name" value="Tscrpt_reg_LuxR_C"/>
</dbReference>
<gene>
    <name evidence="7" type="ORF">GGQ63_000414</name>
</gene>
<sequence>MHEPTVYIVDDDAGYSASLAALFASVNLRTELFSHPQTFLEQRRISRPACAVLDMRLPGISGLDVLRQMRRSGWTMPVLFVSGHADVATAVRALHAGACDMLEKPVNDTLLLQLVQRWIRADADSYAGEMICRETRMKLDTLTEREKAILDCVLRGLPNKVAARELKLSVKAVEGHRINVLHKMGASSPVDLFRMVATCPKVGSSPLHCCSLRADPVLGPFGPGTDLFDRP</sequence>
<evidence type="ECO:0000256" key="1">
    <source>
        <dbReference type="ARBA" id="ARBA00023015"/>
    </source>
</evidence>
<dbReference type="EMBL" id="JACHOO010000001">
    <property type="protein sequence ID" value="MBB5751371.1"/>
    <property type="molecule type" value="Genomic_DNA"/>
</dbReference>
<dbReference type="Gene3D" id="1.10.10.10">
    <property type="entry name" value="Winged helix-like DNA-binding domain superfamily/Winged helix DNA-binding domain"/>
    <property type="match status" value="1"/>
</dbReference>
<keyword evidence="1" id="KW-0805">Transcription regulation</keyword>
<organism evidence="7 8">
    <name type="scientific">Prosthecomicrobium pneumaticum</name>
    <dbReference type="NCBI Taxonomy" id="81895"/>
    <lineage>
        <taxon>Bacteria</taxon>
        <taxon>Pseudomonadati</taxon>
        <taxon>Pseudomonadota</taxon>
        <taxon>Alphaproteobacteria</taxon>
        <taxon>Hyphomicrobiales</taxon>
        <taxon>Kaistiaceae</taxon>
        <taxon>Prosthecomicrobium</taxon>
    </lineage>
</organism>
<comment type="caution">
    <text evidence="7">The sequence shown here is derived from an EMBL/GenBank/DDBJ whole genome shotgun (WGS) entry which is preliminary data.</text>
</comment>
<keyword evidence="4" id="KW-0597">Phosphoprotein</keyword>
<evidence type="ECO:0000259" key="5">
    <source>
        <dbReference type="PROSITE" id="PS50043"/>
    </source>
</evidence>
<keyword evidence="3" id="KW-0804">Transcription</keyword>
<accession>A0A7W9CTR1</accession>
<dbReference type="SUPFAM" id="SSF52172">
    <property type="entry name" value="CheY-like"/>
    <property type="match status" value="1"/>
</dbReference>
<feature type="domain" description="HTH luxR-type" evidence="5">
    <location>
        <begin position="135"/>
        <end position="200"/>
    </location>
</feature>
<dbReference type="InterPro" id="IPR016032">
    <property type="entry name" value="Sig_transdc_resp-reg_C-effctor"/>
</dbReference>
<dbReference type="AlphaFoldDB" id="A0A7W9CTR1"/>
<dbReference type="Proteomes" id="UP000523821">
    <property type="component" value="Unassembled WGS sequence"/>
</dbReference>
<dbReference type="SMART" id="SM00448">
    <property type="entry name" value="REC"/>
    <property type="match status" value="1"/>
</dbReference>
<dbReference type="PROSITE" id="PS50110">
    <property type="entry name" value="RESPONSE_REGULATORY"/>
    <property type="match status" value="1"/>
</dbReference>
<dbReference type="SMART" id="SM00421">
    <property type="entry name" value="HTH_LUXR"/>
    <property type="match status" value="1"/>
</dbReference>
<proteinExistence type="predicted"/>
<evidence type="ECO:0000313" key="7">
    <source>
        <dbReference type="EMBL" id="MBB5751371.1"/>
    </source>
</evidence>
<feature type="modified residue" description="4-aspartylphosphate" evidence="4">
    <location>
        <position position="54"/>
    </location>
</feature>
<dbReference type="SUPFAM" id="SSF46894">
    <property type="entry name" value="C-terminal effector domain of the bipartite response regulators"/>
    <property type="match status" value="1"/>
</dbReference>